<accession>A0A261QZL1</accession>
<name>A0A261QZL1_9BORD</name>
<feature type="binding site" evidence="7">
    <location>
        <position position="146"/>
    </location>
    <ligand>
        <name>[2Fe-2S] cluster</name>
        <dbReference type="ChEBI" id="CHEBI:190135"/>
    </ligand>
</feature>
<dbReference type="NCBIfam" id="NF004638">
    <property type="entry name" value="PRK05988.1"/>
    <property type="match status" value="1"/>
</dbReference>
<dbReference type="SUPFAM" id="SSF52833">
    <property type="entry name" value="Thioredoxin-like"/>
    <property type="match status" value="1"/>
</dbReference>
<dbReference type="AlphaFoldDB" id="A0A261QZL1"/>
<evidence type="ECO:0000313" key="9">
    <source>
        <dbReference type="Proteomes" id="UP000216947"/>
    </source>
</evidence>
<dbReference type="RefSeq" id="WP_094797084.1">
    <property type="nucleotide sequence ID" value="NZ_NEVK01000006.1"/>
</dbReference>
<reference evidence="9" key="1">
    <citation type="submission" date="2017-05" db="EMBL/GenBank/DDBJ databases">
        <title>Complete and WGS of Bordetella genogroups.</title>
        <authorList>
            <person name="Spilker T."/>
            <person name="Lipuma J."/>
        </authorList>
    </citation>
    <scope>NUCLEOTIDE SEQUENCE [LARGE SCALE GENOMIC DNA]</scope>
    <source>
        <strain evidence="9">AU18089</strain>
    </source>
</reference>
<evidence type="ECO:0000256" key="3">
    <source>
        <dbReference type="ARBA" id="ARBA00022723"/>
    </source>
</evidence>
<evidence type="ECO:0000256" key="1">
    <source>
        <dbReference type="ARBA" id="ARBA00010643"/>
    </source>
</evidence>
<feature type="binding site" evidence="7">
    <location>
        <position position="150"/>
    </location>
    <ligand>
        <name>[2Fe-2S] cluster</name>
        <dbReference type="ChEBI" id="CHEBI:190135"/>
    </ligand>
</feature>
<keyword evidence="9" id="KW-1185">Reference proteome</keyword>
<organism evidence="8 9">
    <name type="scientific">Bordetella genomosp. 7</name>
    <dbReference type="NCBI Taxonomy" id="1416805"/>
    <lineage>
        <taxon>Bacteria</taxon>
        <taxon>Pseudomonadati</taxon>
        <taxon>Pseudomonadota</taxon>
        <taxon>Betaproteobacteria</taxon>
        <taxon>Burkholderiales</taxon>
        <taxon>Alcaligenaceae</taxon>
        <taxon>Bordetella</taxon>
    </lineage>
</organism>
<dbReference type="InterPro" id="IPR036249">
    <property type="entry name" value="Thioredoxin-like_sf"/>
</dbReference>
<dbReference type="Proteomes" id="UP000216947">
    <property type="component" value="Unassembled WGS sequence"/>
</dbReference>
<feature type="binding site" evidence="7">
    <location>
        <position position="110"/>
    </location>
    <ligand>
        <name>[2Fe-2S] cluster</name>
        <dbReference type="ChEBI" id="CHEBI:190135"/>
    </ligand>
</feature>
<protein>
    <submittedName>
        <fullName evidence="8">Formate dehydrogenase subunit gamma</fullName>
    </submittedName>
</protein>
<evidence type="ECO:0000313" key="8">
    <source>
        <dbReference type="EMBL" id="OZI18151.1"/>
    </source>
</evidence>
<dbReference type="EMBL" id="NEVK01000006">
    <property type="protein sequence ID" value="OZI18151.1"/>
    <property type="molecule type" value="Genomic_DNA"/>
</dbReference>
<keyword evidence="2 7" id="KW-0001">2Fe-2S</keyword>
<gene>
    <name evidence="8" type="ORF">CAL19_13935</name>
</gene>
<keyword evidence="4 7" id="KW-0408">Iron</keyword>
<evidence type="ECO:0000256" key="6">
    <source>
        <dbReference type="ARBA" id="ARBA00034078"/>
    </source>
</evidence>
<dbReference type="CDD" id="cd03081">
    <property type="entry name" value="TRX_Fd_NuoE_FDH_gamma"/>
    <property type="match status" value="1"/>
</dbReference>
<dbReference type="GO" id="GO:0046872">
    <property type="term" value="F:metal ion binding"/>
    <property type="evidence" value="ECO:0007669"/>
    <property type="project" value="UniProtKB-KW"/>
</dbReference>
<evidence type="ECO:0000256" key="2">
    <source>
        <dbReference type="ARBA" id="ARBA00022714"/>
    </source>
</evidence>
<comment type="cofactor">
    <cofactor evidence="6">
        <name>[2Fe-2S] cluster</name>
        <dbReference type="ChEBI" id="CHEBI:190135"/>
    </cofactor>
</comment>
<dbReference type="GO" id="GO:0051537">
    <property type="term" value="F:2 iron, 2 sulfur cluster binding"/>
    <property type="evidence" value="ECO:0007669"/>
    <property type="project" value="UniProtKB-KW"/>
</dbReference>
<dbReference type="GO" id="GO:0016491">
    <property type="term" value="F:oxidoreductase activity"/>
    <property type="evidence" value="ECO:0007669"/>
    <property type="project" value="InterPro"/>
</dbReference>
<evidence type="ECO:0000256" key="4">
    <source>
        <dbReference type="ARBA" id="ARBA00023004"/>
    </source>
</evidence>
<feature type="binding site" evidence="7">
    <location>
        <position position="105"/>
    </location>
    <ligand>
        <name>[2Fe-2S] cluster</name>
        <dbReference type="ChEBI" id="CHEBI:190135"/>
    </ligand>
</feature>
<sequence length="186" mass="19426">MSTPMAPPDPAKSGPAPGRAAAIPIAKESPAATAAARIAERLRHQPGALLPILHAVQEELGCIPADSVAPIARALNLSRAEVHGVLTFYPHFRTQPAGRHVLEVCRAESCQAMGAEQLAEHARRTLGCDFHGTTADGAVSLEPVYCLGLCAQSPAIMLDGQPHARVTADTLGRLLDRAAQDSGARP</sequence>
<comment type="cofactor">
    <cofactor evidence="7">
        <name>[2Fe-2S] cluster</name>
        <dbReference type="ChEBI" id="CHEBI:190135"/>
    </cofactor>
    <text evidence="7">Binds 1 [2Fe-2S] cluster.</text>
</comment>
<dbReference type="InterPro" id="IPR028431">
    <property type="entry name" value="NADP_DH_HndA-like"/>
</dbReference>
<dbReference type="Gene3D" id="3.40.30.10">
    <property type="entry name" value="Glutaredoxin"/>
    <property type="match status" value="1"/>
</dbReference>
<dbReference type="PIRSF" id="PIRSF000216">
    <property type="entry name" value="NADH_DH_24kDa"/>
    <property type="match status" value="1"/>
</dbReference>
<keyword evidence="3 7" id="KW-0479">Metal-binding</keyword>
<dbReference type="InterPro" id="IPR041921">
    <property type="entry name" value="NuoE_N"/>
</dbReference>
<comment type="caution">
    <text evidence="8">The sequence shown here is derived from an EMBL/GenBank/DDBJ whole genome shotgun (WGS) entry which is preliminary data.</text>
</comment>
<evidence type="ECO:0000256" key="7">
    <source>
        <dbReference type="PIRSR" id="PIRSR000216-1"/>
    </source>
</evidence>
<evidence type="ECO:0000256" key="5">
    <source>
        <dbReference type="ARBA" id="ARBA00023014"/>
    </source>
</evidence>
<dbReference type="PANTHER" id="PTHR43342:SF1">
    <property type="entry name" value="BIFURCATING [FEFE] HYDROGENASE GAMMA SUBUNIT"/>
    <property type="match status" value="1"/>
</dbReference>
<dbReference type="InterPro" id="IPR002023">
    <property type="entry name" value="NuoE-like"/>
</dbReference>
<keyword evidence="5 7" id="KW-0411">Iron-sulfur</keyword>
<comment type="similarity">
    <text evidence="1">Belongs to the complex I 24 kDa subunit family.</text>
</comment>
<dbReference type="Gene3D" id="1.10.10.1590">
    <property type="entry name" value="NADH-quinone oxidoreductase subunit E"/>
    <property type="match status" value="1"/>
</dbReference>
<dbReference type="Pfam" id="PF01257">
    <property type="entry name" value="2Fe-2S_thioredx"/>
    <property type="match status" value="1"/>
</dbReference>
<dbReference type="PANTHER" id="PTHR43342">
    <property type="entry name" value="NADH-QUINONE OXIDOREDUCTASE, E SUBUNIT"/>
    <property type="match status" value="1"/>
</dbReference>
<proteinExistence type="inferred from homology"/>